<accession>A0A645CWI0</accession>
<evidence type="ECO:0000256" key="1">
    <source>
        <dbReference type="SAM" id="Phobius"/>
    </source>
</evidence>
<feature type="transmembrane region" description="Helical" evidence="1">
    <location>
        <begin position="99"/>
        <end position="119"/>
    </location>
</feature>
<keyword evidence="1" id="KW-1133">Transmembrane helix</keyword>
<protein>
    <recommendedName>
        <fullName evidence="3">VanZ-like domain-containing protein</fullName>
    </recommendedName>
</protein>
<feature type="transmembrane region" description="Helical" evidence="1">
    <location>
        <begin position="38"/>
        <end position="57"/>
    </location>
</feature>
<reference evidence="2" key="1">
    <citation type="submission" date="2019-08" db="EMBL/GenBank/DDBJ databases">
        <authorList>
            <person name="Kucharzyk K."/>
            <person name="Murdoch R.W."/>
            <person name="Higgins S."/>
            <person name="Loffler F."/>
        </authorList>
    </citation>
    <scope>NUCLEOTIDE SEQUENCE</scope>
</reference>
<dbReference type="PANTHER" id="PTHR28008:SF1">
    <property type="entry name" value="DOMAIN PROTEIN, PUTATIVE (AFU_ORTHOLOGUE AFUA_3G10980)-RELATED"/>
    <property type="match status" value="1"/>
</dbReference>
<organism evidence="2">
    <name type="scientific">bioreactor metagenome</name>
    <dbReference type="NCBI Taxonomy" id="1076179"/>
    <lineage>
        <taxon>unclassified sequences</taxon>
        <taxon>metagenomes</taxon>
        <taxon>ecological metagenomes</taxon>
    </lineage>
</organism>
<keyword evidence="1" id="KW-0812">Transmembrane</keyword>
<dbReference type="AlphaFoldDB" id="A0A645CWI0"/>
<keyword evidence="1" id="KW-0472">Membrane</keyword>
<dbReference type="NCBIfam" id="NF037970">
    <property type="entry name" value="vanZ_1"/>
    <property type="match status" value="1"/>
</dbReference>
<sequence length="125" mass="14796">MSWIKYWRSILLTLIILVLSFAKLPSAPNLPKEVPWDKIVHFFMYFSLTVVLMSDFYRGNTLVERKRLFILICIVYPLTLGILTEFCQSLFFFPRVAEWYDCLSNVAGFLSGWGFYLMIKQKFKT</sequence>
<evidence type="ECO:0008006" key="3">
    <source>
        <dbReference type="Google" id="ProtNLM"/>
    </source>
</evidence>
<comment type="caution">
    <text evidence="2">The sequence shown here is derived from an EMBL/GenBank/DDBJ whole genome shotgun (WGS) entry which is preliminary data.</text>
</comment>
<dbReference type="PANTHER" id="PTHR28008">
    <property type="entry name" value="DOMAIN PROTEIN, PUTATIVE (AFU_ORTHOLOGUE AFUA_3G10980)-RELATED"/>
    <property type="match status" value="1"/>
</dbReference>
<evidence type="ECO:0000313" key="2">
    <source>
        <dbReference type="EMBL" id="MPM81215.1"/>
    </source>
</evidence>
<proteinExistence type="predicted"/>
<gene>
    <name evidence="2" type="ORF">SDC9_128267</name>
</gene>
<name>A0A645CWI0_9ZZZZ</name>
<dbReference type="EMBL" id="VSSQ01030623">
    <property type="protein sequence ID" value="MPM81215.1"/>
    <property type="molecule type" value="Genomic_DNA"/>
</dbReference>
<feature type="transmembrane region" description="Helical" evidence="1">
    <location>
        <begin position="69"/>
        <end position="93"/>
    </location>
</feature>